<protein>
    <submittedName>
        <fullName evidence="1">Uncharacterized protein</fullName>
    </submittedName>
</protein>
<gene>
    <name evidence="1" type="ORF">BpHYR1_033421</name>
</gene>
<dbReference type="EMBL" id="REGN01011420">
    <property type="protein sequence ID" value="RMZ97439.1"/>
    <property type="molecule type" value="Genomic_DNA"/>
</dbReference>
<organism evidence="1 2">
    <name type="scientific">Brachionus plicatilis</name>
    <name type="common">Marine rotifer</name>
    <name type="synonym">Brachionus muelleri</name>
    <dbReference type="NCBI Taxonomy" id="10195"/>
    <lineage>
        <taxon>Eukaryota</taxon>
        <taxon>Metazoa</taxon>
        <taxon>Spiralia</taxon>
        <taxon>Gnathifera</taxon>
        <taxon>Rotifera</taxon>
        <taxon>Eurotatoria</taxon>
        <taxon>Monogononta</taxon>
        <taxon>Pseudotrocha</taxon>
        <taxon>Ploima</taxon>
        <taxon>Brachionidae</taxon>
        <taxon>Brachionus</taxon>
    </lineage>
</organism>
<evidence type="ECO:0000313" key="2">
    <source>
        <dbReference type="Proteomes" id="UP000276133"/>
    </source>
</evidence>
<keyword evidence="2" id="KW-1185">Reference proteome</keyword>
<dbReference type="Proteomes" id="UP000276133">
    <property type="component" value="Unassembled WGS sequence"/>
</dbReference>
<evidence type="ECO:0000313" key="1">
    <source>
        <dbReference type="EMBL" id="RMZ97439.1"/>
    </source>
</evidence>
<comment type="caution">
    <text evidence="1">The sequence shown here is derived from an EMBL/GenBank/DDBJ whole genome shotgun (WGS) entry which is preliminary data.</text>
</comment>
<proteinExistence type="predicted"/>
<name>A0A3M7PEK7_BRAPC</name>
<accession>A0A3M7PEK7</accession>
<reference evidence="1 2" key="1">
    <citation type="journal article" date="2018" name="Sci. Rep.">
        <title>Genomic signatures of local adaptation to the degree of environmental predictability in rotifers.</title>
        <authorList>
            <person name="Franch-Gras L."/>
            <person name="Hahn C."/>
            <person name="Garcia-Roger E.M."/>
            <person name="Carmona M.J."/>
            <person name="Serra M."/>
            <person name="Gomez A."/>
        </authorList>
    </citation>
    <scope>NUCLEOTIDE SEQUENCE [LARGE SCALE GENOMIC DNA]</scope>
    <source>
        <strain evidence="1">HYR1</strain>
    </source>
</reference>
<dbReference type="AlphaFoldDB" id="A0A3M7PEK7"/>
<sequence>MSIFLGFRNFPQIEFENVMFFITYRYQSCLKVPKKSAILAST</sequence>